<dbReference type="InterPro" id="IPR036390">
    <property type="entry name" value="WH_DNA-bd_sf"/>
</dbReference>
<dbReference type="Gene3D" id="6.10.140.2180">
    <property type="match status" value="1"/>
</dbReference>
<feature type="domain" description="HTH arsR-type" evidence="3">
    <location>
        <begin position="8"/>
        <end position="96"/>
    </location>
</feature>
<keyword evidence="1" id="KW-0238">DNA-binding</keyword>
<protein>
    <submittedName>
        <fullName evidence="4">Helix-turn-helix domain-containing protein</fullName>
    </submittedName>
</protein>
<dbReference type="NCBIfam" id="NF005061">
    <property type="entry name" value="PRK06474.1"/>
    <property type="match status" value="1"/>
</dbReference>
<proteinExistence type="predicted"/>
<evidence type="ECO:0000256" key="2">
    <source>
        <dbReference type="SAM" id="MobiDB-lite"/>
    </source>
</evidence>
<dbReference type="Pfam" id="PF12840">
    <property type="entry name" value="HTH_20"/>
    <property type="match status" value="1"/>
</dbReference>
<organism evidence="4 5">
    <name type="scientific">Cohnella xylanilytica</name>
    <dbReference type="NCBI Taxonomy" id="557555"/>
    <lineage>
        <taxon>Bacteria</taxon>
        <taxon>Bacillati</taxon>
        <taxon>Bacillota</taxon>
        <taxon>Bacilli</taxon>
        <taxon>Bacillales</taxon>
        <taxon>Paenibacillaceae</taxon>
        <taxon>Cohnella</taxon>
    </lineage>
</organism>
<dbReference type="Proteomes" id="UP000553776">
    <property type="component" value="Unassembled WGS sequence"/>
</dbReference>
<feature type="region of interest" description="Disordered" evidence="2">
    <location>
        <begin position="152"/>
        <end position="193"/>
    </location>
</feature>
<dbReference type="AlphaFoldDB" id="A0A841U426"/>
<evidence type="ECO:0000256" key="1">
    <source>
        <dbReference type="ARBA" id="ARBA00023125"/>
    </source>
</evidence>
<dbReference type="CDD" id="cd00090">
    <property type="entry name" value="HTH_ARSR"/>
    <property type="match status" value="1"/>
</dbReference>
<dbReference type="GO" id="GO:0003677">
    <property type="term" value="F:DNA binding"/>
    <property type="evidence" value="ECO:0007669"/>
    <property type="project" value="UniProtKB-KW"/>
</dbReference>
<keyword evidence="5" id="KW-1185">Reference proteome</keyword>
<dbReference type="EMBL" id="JACJVR010000088">
    <property type="protein sequence ID" value="MBB6694282.1"/>
    <property type="molecule type" value="Genomic_DNA"/>
</dbReference>
<reference evidence="4 5" key="1">
    <citation type="submission" date="2020-08" db="EMBL/GenBank/DDBJ databases">
        <title>Cohnella phylogeny.</title>
        <authorList>
            <person name="Dunlap C."/>
        </authorList>
    </citation>
    <scope>NUCLEOTIDE SEQUENCE [LARGE SCALE GENOMIC DNA]</scope>
    <source>
        <strain evidence="4 5">DSM 25239</strain>
    </source>
</reference>
<dbReference type="SMART" id="SM00418">
    <property type="entry name" value="HTH_ARSR"/>
    <property type="match status" value="1"/>
</dbReference>
<dbReference type="RefSeq" id="WP_185138253.1">
    <property type="nucleotide sequence ID" value="NZ_JACJVR010000088.1"/>
</dbReference>
<dbReference type="Gene3D" id="1.10.10.10">
    <property type="entry name" value="Winged helix-like DNA-binding domain superfamily/Winged helix DNA-binding domain"/>
    <property type="match status" value="1"/>
</dbReference>
<dbReference type="GO" id="GO:0003700">
    <property type="term" value="F:DNA-binding transcription factor activity"/>
    <property type="evidence" value="ECO:0007669"/>
    <property type="project" value="InterPro"/>
</dbReference>
<evidence type="ECO:0000313" key="5">
    <source>
        <dbReference type="Proteomes" id="UP000553776"/>
    </source>
</evidence>
<evidence type="ECO:0000313" key="4">
    <source>
        <dbReference type="EMBL" id="MBB6694282.1"/>
    </source>
</evidence>
<gene>
    <name evidence="4" type="ORF">H7B90_23075</name>
</gene>
<evidence type="ECO:0000259" key="3">
    <source>
        <dbReference type="SMART" id="SM00418"/>
    </source>
</evidence>
<dbReference type="InterPro" id="IPR011991">
    <property type="entry name" value="ArsR-like_HTH"/>
</dbReference>
<dbReference type="SUPFAM" id="SSF46785">
    <property type="entry name" value="Winged helix' DNA-binding domain"/>
    <property type="match status" value="1"/>
</dbReference>
<accession>A0A841U426</accession>
<sequence length="193" mass="21611">MAESKADLILHPIRMRIIQSLLSGGRQTTLQLAERLADVPQATMYRHLNKLLQAGLLTVAEERKVRGTTEKVYALAENGGELTPADVTEASREEHLSLFMKLAASLIGDFGEYVAQDRYDLAEDGFSFRQHQLYLTDEEYKELLAEMRKPLARHAGNGPGGGRRRRTITTVVVPEQRNGTTTTTRRGNDDDDE</sequence>
<dbReference type="InterPro" id="IPR001845">
    <property type="entry name" value="HTH_ArsR_DNA-bd_dom"/>
</dbReference>
<name>A0A841U426_9BACL</name>
<dbReference type="InterPro" id="IPR036388">
    <property type="entry name" value="WH-like_DNA-bd_sf"/>
</dbReference>
<comment type="caution">
    <text evidence="4">The sequence shown here is derived from an EMBL/GenBank/DDBJ whole genome shotgun (WGS) entry which is preliminary data.</text>
</comment>